<keyword evidence="2" id="KW-1185">Reference proteome</keyword>
<protein>
    <submittedName>
        <fullName evidence="1">Uncharacterized protein</fullName>
    </submittedName>
</protein>
<evidence type="ECO:0000313" key="2">
    <source>
        <dbReference type="Proteomes" id="UP001054902"/>
    </source>
</evidence>
<name>A0AAD3CDB7_9STRA</name>
<sequence>MFLCKYALLKVYGDGVSYSCWRKYGTSIQEKTTGERRIPFFLSEISIEGKGRTEEERFESSVQDNYVNYEKKETPPYLLHNIQKYLIFNVQCGLIGRREEHARFLEIIQS</sequence>
<organism evidence="1 2">
    <name type="scientific">Chaetoceros tenuissimus</name>
    <dbReference type="NCBI Taxonomy" id="426638"/>
    <lineage>
        <taxon>Eukaryota</taxon>
        <taxon>Sar</taxon>
        <taxon>Stramenopiles</taxon>
        <taxon>Ochrophyta</taxon>
        <taxon>Bacillariophyta</taxon>
        <taxon>Coscinodiscophyceae</taxon>
        <taxon>Chaetocerotophycidae</taxon>
        <taxon>Chaetocerotales</taxon>
        <taxon>Chaetocerotaceae</taxon>
        <taxon>Chaetoceros</taxon>
    </lineage>
</organism>
<dbReference type="Proteomes" id="UP001054902">
    <property type="component" value="Unassembled WGS sequence"/>
</dbReference>
<evidence type="ECO:0000313" key="1">
    <source>
        <dbReference type="EMBL" id="GFH43992.1"/>
    </source>
</evidence>
<proteinExistence type="predicted"/>
<accession>A0AAD3CDB7</accession>
<comment type="caution">
    <text evidence="1">The sequence shown here is derived from an EMBL/GenBank/DDBJ whole genome shotgun (WGS) entry which is preliminary data.</text>
</comment>
<dbReference type="EMBL" id="BLLK01000019">
    <property type="protein sequence ID" value="GFH43992.1"/>
    <property type="molecule type" value="Genomic_DNA"/>
</dbReference>
<reference evidence="1 2" key="1">
    <citation type="journal article" date="2021" name="Sci. Rep.">
        <title>The genome of the diatom Chaetoceros tenuissimus carries an ancient integrated fragment of an extant virus.</title>
        <authorList>
            <person name="Hongo Y."/>
            <person name="Kimura K."/>
            <person name="Takaki Y."/>
            <person name="Yoshida Y."/>
            <person name="Baba S."/>
            <person name="Kobayashi G."/>
            <person name="Nagasaki K."/>
            <person name="Hano T."/>
            <person name="Tomaru Y."/>
        </authorList>
    </citation>
    <scope>NUCLEOTIDE SEQUENCE [LARGE SCALE GENOMIC DNA]</scope>
    <source>
        <strain evidence="1 2">NIES-3715</strain>
    </source>
</reference>
<dbReference type="AlphaFoldDB" id="A0AAD3CDB7"/>
<gene>
    <name evidence="1" type="ORF">CTEN210_00466</name>
</gene>